<dbReference type="RefSeq" id="WP_101495669.1">
    <property type="nucleotide sequence ID" value="NZ_LNJZ01000002.1"/>
</dbReference>
<organism evidence="3 4">
    <name type="scientific">Thiopseudomonas denitrificans</name>
    <dbReference type="NCBI Taxonomy" id="1501432"/>
    <lineage>
        <taxon>Bacteria</taxon>
        <taxon>Pseudomonadati</taxon>
        <taxon>Pseudomonadota</taxon>
        <taxon>Gammaproteobacteria</taxon>
        <taxon>Pseudomonadales</taxon>
        <taxon>Pseudomonadaceae</taxon>
        <taxon>Thiopseudomonas</taxon>
    </lineage>
</organism>
<comment type="caution">
    <text evidence="3">The sequence shown here is derived from an EMBL/GenBank/DDBJ whole genome shotgun (WGS) entry which is preliminary data.</text>
</comment>
<keyword evidence="1" id="KW-0732">Signal</keyword>
<evidence type="ECO:0000259" key="2">
    <source>
        <dbReference type="Pfam" id="PF13670"/>
    </source>
</evidence>
<evidence type="ECO:0000256" key="1">
    <source>
        <dbReference type="SAM" id="SignalP"/>
    </source>
</evidence>
<evidence type="ECO:0000313" key="3">
    <source>
        <dbReference type="EMBL" id="TDQ37537.1"/>
    </source>
</evidence>
<dbReference type="Proteomes" id="UP000294575">
    <property type="component" value="Unassembled WGS sequence"/>
</dbReference>
<name>A0A4V3D4U5_9GAMM</name>
<dbReference type="InterPro" id="IPR025711">
    <property type="entry name" value="PepSY"/>
</dbReference>
<sequence length="108" mass="11908">MNILVLTAAVTALTVSGLAHADDDCRSPMSEWHPRESVTAFVSELGITTERLKVDDGCYEIHGRDVDGNRVELEIEPATLAVQKLEVSFQPNADISRYLPRKQVTGNQ</sequence>
<accession>A0A4V3D4U5</accession>
<protein>
    <recommendedName>
        <fullName evidence="2">PepSY domain-containing protein</fullName>
    </recommendedName>
</protein>
<dbReference type="EMBL" id="SNYK01000007">
    <property type="protein sequence ID" value="TDQ37537.1"/>
    <property type="molecule type" value="Genomic_DNA"/>
</dbReference>
<proteinExistence type="predicted"/>
<feature type="signal peptide" evidence="1">
    <location>
        <begin position="1"/>
        <end position="21"/>
    </location>
</feature>
<keyword evidence="4" id="KW-1185">Reference proteome</keyword>
<gene>
    <name evidence="3" type="ORF">DFQ45_10742</name>
</gene>
<reference evidence="3 4" key="1">
    <citation type="submission" date="2019-03" db="EMBL/GenBank/DDBJ databases">
        <title>Genomic Encyclopedia of Type Strains, Phase IV (KMG-IV): sequencing the most valuable type-strain genomes for metagenomic binning, comparative biology and taxonomic classification.</title>
        <authorList>
            <person name="Goeker M."/>
        </authorList>
    </citation>
    <scope>NUCLEOTIDE SEQUENCE [LARGE SCALE GENOMIC DNA]</scope>
    <source>
        <strain evidence="3 4">DSM 28679</strain>
    </source>
</reference>
<dbReference type="OrthoDB" id="5625293at2"/>
<evidence type="ECO:0000313" key="4">
    <source>
        <dbReference type="Proteomes" id="UP000294575"/>
    </source>
</evidence>
<dbReference type="AlphaFoldDB" id="A0A4V3D4U5"/>
<feature type="domain" description="PepSY" evidence="2">
    <location>
        <begin position="6"/>
        <end position="84"/>
    </location>
</feature>
<dbReference type="Pfam" id="PF13670">
    <property type="entry name" value="PepSY_2"/>
    <property type="match status" value="1"/>
</dbReference>
<feature type="chain" id="PRO_5020823264" description="PepSY domain-containing protein" evidence="1">
    <location>
        <begin position="22"/>
        <end position="108"/>
    </location>
</feature>